<gene>
    <name evidence="2" type="ORF">TPSB3V08_LOCUS8458</name>
</gene>
<dbReference type="EMBL" id="OD006071">
    <property type="protein sequence ID" value="CAD7412500.1"/>
    <property type="molecule type" value="Genomic_DNA"/>
</dbReference>
<accession>A0A7R9DF95</accession>
<name>A0A7R9DF95_TIMPO</name>
<evidence type="ECO:0000313" key="2">
    <source>
        <dbReference type="EMBL" id="CAD7412500.1"/>
    </source>
</evidence>
<dbReference type="AlphaFoldDB" id="A0A7R9DF95"/>
<evidence type="ECO:0000256" key="1">
    <source>
        <dbReference type="SAM" id="MobiDB-lite"/>
    </source>
</evidence>
<feature type="compositionally biased region" description="Polar residues" evidence="1">
    <location>
        <begin position="54"/>
        <end position="67"/>
    </location>
</feature>
<organism evidence="2">
    <name type="scientific">Timema poppense</name>
    <name type="common">Walking stick</name>
    <dbReference type="NCBI Taxonomy" id="170557"/>
    <lineage>
        <taxon>Eukaryota</taxon>
        <taxon>Metazoa</taxon>
        <taxon>Ecdysozoa</taxon>
        <taxon>Arthropoda</taxon>
        <taxon>Hexapoda</taxon>
        <taxon>Insecta</taxon>
        <taxon>Pterygota</taxon>
        <taxon>Neoptera</taxon>
        <taxon>Polyneoptera</taxon>
        <taxon>Phasmatodea</taxon>
        <taxon>Timematodea</taxon>
        <taxon>Timematoidea</taxon>
        <taxon>Timematidae</taxon>
        <taxon>Timema</taxon>
    </lineage>
</organism>
<protein>
    <submittedName>
        <fullName evidence="2">Uncharacterized protein</fullName>
    </submittedName>
</protein>
<reference evidence="2" key="1">
    <citation type="submission" date="2020-11" db="EMBL/GenBank/DDBJ databases">
        <authorList>
            <person name="Tran Van P."/>
        </authorList>
    </citation>
    <scope>NUCLEOTIDE SEQUENCE</scope>
</reference>
<proteinExistence type="predicted"/>
<sequence length="67" mass="7862">MSQHPNKAHPWSRRPRNLTSYYPELLRMTATHTANKIYTQPLTKYSRMRMMGTPDSSPRTLVSTKLQ</sequence>
<feature type="region of interest" description="Disordered" evidence="1">
    <location>
        <begin position="48"/>
        <end position="67"/>
    </location>
</feature>